<keyword evidence="3" id="KW-0548">Nucleotidyltransferase</keyword>
<feature type="region of interest" description="Disordered" evidence="1">
    <location>
        <begin position="29"/>
        <end position="59"/>
    </location>
</feature>
<evidence type="ECO:0000256" key="1">
    <source>
        <dbReference type="SAM" id="MobiDB-lite"/>
    </source>
</evidence>
<accession>A0ABR2ZQN1</accession>
<evidence type="ECO:0000259" key="2">
    <source>
        <dbReference type="Pfam" id="PF00562"/>
    </source>
</evidence>
<keyword evidence="4" id="KW-1185">Reference proteome</keyword>
<gene>
    <name evidence="3" type="primary">RPB2_3</name>
    <name evidence="3" type="ORF">AAF712_009685</name>
</gene>
<dbReference type="InterPro" id="IPR007120">
    <property type="entry name" value="DNA-dir_RNAP_su2_dom"/>
</dbReference>
<reference evidence="3 4" key="1">
    <citation type="submission" date="2024-05" db="EMBL/GenBank/DDBJ databases">
        <title>A draft genome resource for the thread blight pathogen Marasmius tenuissimus strain MS-2.</title>
        <authorList>
            <person name="Yulfo-Soto G.E."/>
            <person name="Baruah I.K."/>
            <person name="Amoako-Attah I."/>
            <person name="Bukari Y."/>
            <person name="Meinhardt L.W."/>
            <person name="Bailey B.A."/>
            <person name="Cohen S.P."/>
        </authorList>
    </citation>
    <scope>NUCLEOTIDE SEQUENCE [LARGE SCALE GENOMIC DNA]</scope>
    <source>
        <strain evidence="3 4">MS-2</strain>
    </source>
</reference>
<sequence length="72" mass="7824">MKHGMYDKIEGDGLVAPSMGVRGEDIIIGKTAPIPPDSEELGQRTRTHSRRDVSTPFKSTESGIVDQVLITT</sequence>
<feature type="domain" description="DNA-directed RNA polymerase subunit 2 hybrid-binding" evidence="2">
    <location>
        <begin position="4"/>
        <end position="70"/>
    </location>
</feature>
<evidence type="ECO:0000313" key="3">
    <source>
        <dbReference type="EMBL" id="KAL0063376.1"/>
    </source>
</evidence>
<dbReference type="Gene3D" id="2.40.50.150">
    <property type="match status" value="1"/>
</dbReference>
<dbReference type="EC" id="2.7.7.6" evidence="3"/>
<dbReference type="GO" id="GO:0003899">
    <property type="term" value="F:DNA-directed RNA polymerase activity"/>
    <property type="evidence" value="ECO:0007669"/>
    <property type="project" value="UniProtKB-EC"/>
</dbReference>
<protein>
    <submittedName>
        <fullName evidence="3">DNA-dependent RNA polymerase II</fullName>
        <ecNumber evidence="3">2.7.7.6</ecNumber>
    </submittedName>
</protein>
<comment type="caution">
    <text evidence="3">The sequence shown here is derived from an EMBL/GenBank/DDBJ whole genome shotgun (WGS) entry which is preliminary data.</text>
</comment>
<keyword evidence="3" id="KW-0808">Transferase</keyword>
<proteinExistence type="predicted"/>
<evidence type="ECO:0000313" key="4">
    <source>
        <dbReference type="Proteomes" id="UP001437256"/>
    </source>
</evidence>
<dbReference type="SUPFAM" id="SSF64484">
    <property type="entry name" value="beta and beta-prime subunits of DNA dependent RNA-polymerase"/>
    <property type="match status" value="1"/>
</dbReference>
<dbReference type="EMBL" id="JBBXMP010000082">
    <property type="protein sequence ID" value="KAL0063376.1"/>
    <property type="molecule type" value="Genomic_DNA"/>
</dbReference>
<organism evidence="3 4">
    <name type="scientific">Marasmius tenuissimus</name>
    <dbReference type="NCBI Taxonomy" id="585030"/>
    <lineage>
        <taxon>Eukaryota</taxon>
        <taxon>Fungi</taxon>
        <taxon>Dikarya</taxon>
        <taxon>Basidiomycota</taxon>
        <taxon>Agaricomycotina</taxon>
        <taxon>Agaricomycetes</taxon>
        <taxon>Agaricomycetidae</taxon>
        <taxon>Agaricales</taxon>
        <taxon>Marasmiineae</taxon>
        <taxon>Marasmiaceae</taxon>
        <taxon>Marasmius</taxon>
    </lineage>
</organism>
<name>A0ABR2ZQN1_9AGAR</name>
<dbReference type="Pfam" id="PF00562">
    <property type="entry name" value="RNA_pol_Rpb2_6"/>
    <property type="match status" value="1"/>
</dbReference>
<dbReference type="InterPro" id="IPR014724">
    <property type="entry name" value="RNA_pol_RPB2_OB-fold"/>
</dbReference>
<dbReference type="Proteomes" id="UP001437256">
    <property type="component" value="Unassembled WGS sequence"/>
</dbReference>
<feature type="non-terminal residue" evidence="3">
    <location>
        <position position="72"/>
    </location>
</feature>